<evidence type="ECO:0000313" key="4">
    <source>
        <dbReference type="Proteomes" id="UP000249390"/>
    </source>
</evidence>
<name>A0A328CX13_9ASTE</name>
<feature type="region of interest" description="Disordered" evidence="1">
    <location>
        <begin position="84"/>
        <end position="104"/>
    </location>
</feature>
<accession>A0A328CX13</accession>
<dbReference type="Proteomes" id="UP000249390">
    <property type="component" value="Unassembled WGS sequence"/>
</dbReference>
<dbReference type="InterPro" id="IPR032001">
    <property type="entry name" value="SAWADEE_dom"/>
</dbReference>
<dbReference type="PANTHER" id="PTHR33827">
    <property type="entry name" value="PROTEIN SAWADEE HOMEODOMAIN HOMOLOG 2"/>
    <property type="match status" value="1"/>
</dbReference>
<comment type="caution">
    <text evidence="3">The sequence shown here is derived from an EMBL/GenBank/DDBJ whole genome shotgun (WGS) entry which is preliminary data.</text>
</comment>
<proteinExistence type="predicted"/>
<reference evidence="3 4" key="1">
    <citation type="submission" date="2018-06" db="EMBL/GenBank/DDBJ databases">
        <title>The Genome of Cuscuta australis (Dodder) Provides Insight into the Evolution of Plant Parasitism.</title>
        <authorList>
            <person name="Liu H."/>
        </authorList>
    </citation>
    <scope>NUCLEOTIDE SEQUENCE [LARGE SCALE GENOMIC DNA]</scope>
    <source>
        <strain evidence="4">cv. Yunnan</strain>
        <tissue evidence="3">Vines</tissue>
    </source>
</reference>
<feature type="compositionally biased region" description="Basic and acidic residues" evidence="1">
    <location>
        <begin position="91"/>
        <end position="102"/>
    </location>
</feature>
<evidence type="ECO:0000256" key="1">
    <source>
        <dbReference type="SAM" id="MobiDB-lite"/>
    </source>
</evidence>
<feature type="domain" description="SAWADEE" evidence="2">
    <location>
        <begin position="120"/>
        <end position="247"/>
    </location>
</feature>
<dbReference type="AlphaFoldDB" id="A0A328CX13"/>
<dbReference type="InterPro" id="IPR039276">
    <property type="entry name" value="SHH1/2"/>
</dbReference>
<dbReference type="Gene3D" id="2.30.30.140">
    <property type="match status" value="1"/>
</dbReference>
<dbReference type="Gene3D" id="2.40.50.40">
    <property type="match status" value="1"/>
</dbReference>
<gene>
    <name evidence="3" type="ORF">DM860_000696</name>
</gene>
<keyword evidence="4" id="KW-1185">Reference proteome</keyword>
<evidence type="ECO:0000259" key="2">
    <source>
        <dbReference type="Pfam" id="PF16719"/>
    </source>
</evidence>
<dbReference type="PANTHER" id="PTHR33827:SF3">
    <property type="entry name" value="OS09G0346900 PROTEIN"/>
    <property type="match status" value="1"/>
</dbReference>
<sequence length="259" mass="30182">MDLRPRKRQSLSGFTEDEVRRMDSILQDSKANVLDQDFCKKLAKAFNRSKGRTRQPVVKWMEIQNWFKNRQKICLEKDTPADATKVLPDVPESHPPDKEKETSNIQKVLSSAEKAPDLSELEFEARSSKDGAWYDIDSFISHRYLSSGDAEVLVRFIGFGEEEDEWVNIRRSVRERSIGLEHSECNKVMVGDSVLCFQEKKDLARYFEARVTEIQKRLHDIRGCRCLFVIQYAHDNTQETVRLKRLCFRPGILVRLPET</sequence>
<organism evidence="3 4">
    <name type="scientific">Cuscuta australis</name>
    <dbReference type="NCBI Taxonomy" id="267555"/>
    <lineage>
        <taxon>Eukaryota</taxon>
        <taxon>Viridiplantae</taxon>
        <taxon>Streptophyta</taxon>
        <taxon>Embryophyta</taxon>
        <taxon>Tracheophyta</taxon>
        <taxon>Spermatophyta</taxon>
        <taxon>Magnoliopsida</taxon>
        <taxon>eudicotyledons</taxon>
        <taxon>Gunneridae</taxon>
        <taxon>Pentapetalae</taxon>
        <taxon>asterids</taxon>
        <taxon>lamiids</taxon>
        <taxon>Solanales</taxon>
        <taxon>Convolvulaceae</taxon>
        <taxon>Cuscuteae</taxon>
        <taxon>Cuscuta</taxon>
        <taxon>Cuscuta subgen. Grammica</taxon>
        <taxon>Cuscuta sect. Cleistogrammica</taxon>
    </lineage>
</organism>
<evidence type="ECO:0000313" key="3">
    <source>
        <dbReference type="EMBL" id="RAL38002.1"/>
    </source>
</evidence>
<protein>
    <recommendedName>
        <fullName evidence="2">SAWADEE domain-containing protein</fullName>
    </recommendedName>
</protein>
<dbReference type="EMBL" id="NQVE01000215">
    <property type="protein sequence ID" value="RAL38002.1"/>
    <property type="molecule type" value="Genomic_DNA"/>
</dbReference>
<dbReference type="GO" id="GO:0003682">
    <property type="term" value="F:chromatin binding"/>
    <property type="evidence" value="ECO:0007669"/>
    <property type="project" value="InterPro"/>
</dbReference>
<dbReference type="Pfam" id="PF16719">
    <property type="entry name" value="SAWADEE"/>
    <property type="match status" value="1"/>
</dbReference>